<dbReference type="EMBL" id="BMAT01003373">
    <property type="protein sequence ID" value="GFS24220.1"/>
    <property type="molecule type" value="Genomic_DNA"/>
</dbReference>
<evidence type="ECO:0000256" key="1">
    <source>
        <dbReference type="SAM" id="Coils"/>
    </source>
</evidence>
<proteinExistence type="predicted"/>
<keyword evidence="1" id="KW-0175">Coiled coil</keyword>
<gene>
    <name evidence="2" type="ORF">ElyMa_001658200</name>
</gene>
<sequence>MASRVTRMTSGVLSYKQKCIGELEQEFHRKLTDFVARVNTKMESSPEQVAARCFDRALLFLTQEFPETEDLGSDFEEPESKTQKLEEENARLEDCQKNILTLLQEHEGHLKDLQRKTEDDNNHLKTNLRELATKQEQNKDQLKSQVTQLVTKQENYDQQFKDHVRQIATKQEKYDQQLEDHEERLTHVQSLNNDITKLQKTTMANTKNILGLRKLQRIFKIKNGTSTSATATKAAAATATTAAIATATATTAAIATATEAAAATTAAAKTAAIATATTGAAIAATAKLPGLPRSLR</sequence>
<dbReference type="Proteomes" id="UP000762676">
    <property type="component" value="Unassembled WGS sequence"/>
</dbReference>
<organism evidence="2 3">
    <name type="scientific">Elysia marginata</name>
    <dbReference type="NCBI Taxonomy" id="1093978"/>
    <lineage>
        <taxon>Eukaryota</taxon>
        <taxon>Metazoa</taxon>
        <taxon>Spiralia</taxon>
        <taxon>Lophotrochozoa</taxon>
        <taxon>Mollusca</taxon>
        <taxon>Gastropoda</taxon>
        <taxon>Heterobranchia</taxon>
        <taxon>Euthyneura</taxon>
        <taxon>Panpulmonata</taxon>
        <taxon>Sacoglossa</taxon>
        <taxon>Placobranchoidea</taxon>
        <taxon>Plakobranchidae</taxon>
        <taxon>Elysia</taxon>
    </lineage>
</organism>
<dbReference type="AlphaFoldDB" id="A0AAV4JPK4"/>
<feature type="coiled-coil region" evidence="1">
    <location>
        <begin position="85"/>
        <end position="191"/>
    </location>
</feature>
<name>A0AAV4JPK4_9GAST</name>
<protein>
    <submittedName>
        <fullName evidence="2">Uncharacterized protein</fullName>
    </submittedName>
</protein>
<accession>A0AAV4JPK4</accession>
<keyword evidence="3" id="KW-1185">Reference proteome</keyword>
<evidence type="ECO:0000313" key="2">
    <source>
        <dbReference type="EMBL" id="GFS24220.1"/>
    </source>
</evidence>
<comment type="caution">
    <text evidence="2">The sequence shown here is derived from an EMBL/GenBank/DDBJ whole genome shotgun (WGS) entry which is preliminary data.</text>
</comment>
<evidence type="ECO:0000313" key="3">
    <source>
        <dbReference type="Proteomes" id="UP000762676"/>
    </source>
</evidence>
<reference evidence="2 3" key="1">
    <citation type="journal article" date="2021" name="Elife">
        <title>Chloroplast acquisition without the gene transfer in kleptoplastic sea slugs, Plakobranchus ocellatus.</title>
        <authorList>
            <person name="Maeda T."/>
            <person name="Takahashi S."/>
            <person name="Yoshida T."/>
            <person name="Shimamura S."/>
            <person name="Takaki Y."/>
            <person name="Nagai Y."/>
            <person name="Toyoda A."/>
            <person name="Suzuki Y."/>
            <person name="Arimoto A."/>
            <person name="Ishii H."/>
            <person name="Satoh N."/>
            <person name="Nishiyama T."/>
            <person name="Hasebe M."/>
            <person name="Maruyama T."/>
            <person name="Minagawa J."/>
            <person name="Obokata J."/>
            <person name="Shigenobu S."/>
        </authorList>
    </citation>
    <scope>NUCLEOTIDE SEQUENCE [LARGE SCALE GENOMIC DNA]</scope>
</reference>